<sequence length="65" mass="7464">MSFFDFSKPKMFDVKKRIGAFEKFEDAESMPESWVELAPSRTSLCSSVDASMVLVDEHKDKDSRL</sequence>
<evidence type="ECO:0000313" key="2">
    <source>
        <dbReference type="Proteomes" id="UP001331761"/>
    </source>
</evidence>
<dbReference type="AlphaFoldDB" id="A0AAN8J346"/>
<feature type="non-terminal residue" evidence="1">
    <location>
        <position position="65"/>
    </location>
</feature>
<dbReference type="Proteomes" id="UP001331761">
    <property type="component" value="Unassembled WGS sequence"/>
</dbReference>
<name>A0AAN8J346_TRICO</name>
<protein>
    <submittedName>
        <fullName evidence="1">Uncharacterized protein</fullName>
    </submittedName>
</protein>
<keyword evidence="2" id="KW-1185">Reference proteome</keyword>
<evidence type="ECO:0000313" key="1">
    <source>
        <dbReference type="EMBL" id="KAK5983539.1"/>
    </source>
</evidence>
<gene>
    <name evidence="1" type="ORF">GCK32_022545</name>
</gene>
<dbReference type="EMBL" id="WIXE01003896">
    <property type="protein sequence ID" value="KAK5983539.1"/>
    <property type="molecule type" value="Genomic_DNA"/>
</dbReference>
<comment type="caution">
    <text evidence="1">The sequence shown here is derived from an EMBL/GenBank/DDBJ whole genome shotgun (WGS) entry which is preliminary data.</text>
</comment>
<accession>A0AAN8J346</accession>
<organism evidence="1 2">
    <name type="scientific">Trichostrongylus colubriformis</name>
    <name type="common">Black scour worm</name>
    <dbReference type="NCBI Taxonomy" id="6319"/>
    <lineage>
        <taxon>Eukaryota</taxon>
        <taxon>Metazoa</taxon>
        <taxon>Ecdysozoa</taxon>
        <taxon>Nematoda</taxon>
        <taxon>Chromadorea</taxon>
        <taxon>Rhabditida</taxon>
        <taxon>Rhabditina</taxon>
        <taxon>Rhabditomorpha</taxon>
        <taxon>Strongyloidea</taxon>
        <taxon>Trichostrongylidae</taxon>
        <taxon>Trichostrongylus</taxon>
    </lineage>
</organism>
<proteinExistence type="predicted"/>
<reference evidence="1 2" key="1">
    <citation type="submission" date="2019-10" db="EMBL/GenBank/DDBJ databases">
        <title>Assembly and Annotation for the nematode Trichostrongylus colubriformis.</title>
        <authorList>
            <person name="Martin J."/>
        </authorList>
    </citation>
    <scope>NUCLEOTIDE SEQUENCE [LARGE SCALE GENOMIC DNA]</scope>
    <source>
        <strain evidence="1">G859</strain>
        <tissue evidence="1">Whole worm</tissue>
    </source>
</reference>